<dbReference type="GO" id="GO:0035005">
    <property type="term" value="F:1-phosphatidylinositol-4-phosphate 3-kinase activity"/>
    <property type="evidence" value="ECO:0007669"/>
    <property type="project" value="UniProtKB-EC"/>
</dbReference>
<dbReference type="Gene3D" id="3.10.20.90">
    <property type="entry name" value="Phosphatidylinositol 3-kinase Catalytic Subunit, Chain A, domain 1"/>
    <property type="match status" value="1"/>
</dbReference>
<dbReference type="Pfam" id="PF00792">
    <property type="entry name" value="PI3K_C2"/>
    <property type="match status" value="1"/>
</dbReference>
<comment type="catalytic activity">
    <reaction evidence="7">
        <text>a 1,2-diacyl-sn-glycero-3-phospho-(1D-myo-inositol 4-phosphate) + ATP = a 1,2-diacyl-sn-glycero-3-phospho-(1D-myo-inositol-3,4-bisphosphate) + ADP + H(+)</text>
        <dbReference type="Rhea" id="RHEA:18373"/>
        <dbReference type="ChEBI" id="CHEBI:15378"/>
        <dbReference type="ChEBI" id="CHEBI:30616"/>
        <dbReference type="ChEBI" id="CHEBI:57658"/>
        <dbReference type="ChEBI" id="CHEBI:58178"/>
        <dbReference type="ChEBI" id="CHEBI:456216"/>
        <dbReference type="EC" id="2.7.1.154"/>
    </reaction>
    <physiologicalReaction direction="left-to-right" evidence="7">
        <dbReference type="Rhea" id="RHEA:18374"/>
    </physiologicalReaction>
</comment>
<keyword evidence="1" id="KW-0808">Transferase</keyword>
<dbReference type="InterPro" id="IPR016024">
    <property type="entry name" value="ARM-type_fold"/>
</dbReference>
<dbReference type="GO" id="GO:0005942">
    <property type="term" value="C:phosphatidylinositol 3-kinase complex"/>
    <property type="evidence" value="ECO:0007669"/>
    <property type="project" value="TreeGrafter"/>
</dbReference>
<keyword evidence="17" id="KW-1185">Reference proteome</keyword>
<keyword evidence="3" id="KW-0418">Kinase</keyword>
<dbReference type="Pfam" id="PF00787">
    <property type="entry name" value="PX"/>
    <property type="match status" value="1"/>
</dbReference>
<dbReference type="InterPro" id="IPR011009">
    <property type="entry name" value="Kinase-like_dom_sf"/>
</dbReference>
<accession>A0AAD4RC47</accession>
<dbReference type="InterPro" id="IPR036871">
    <property type="entry name" value="PX_dom_sf"/>
</dbReference>
<evidence type="ECO:0000259" key="15">
    <source>
        <dbReference type="PROSITE" id="PS51547"/>
    </source>
</evidence>
<dbReference type="InterPro" id="IPR029071">
    <property type="entry name" value="Ubiquitin-like_domsf"/>
</dbReference>
<dbReference type="InterPro" id="IPR001263">
    <property type="entry name" value="PI3K_accessory_dom"/>
</dbReference>
<dbReference type="Pfam" id="PF00454">
    <property type="entry name" value="PI3_PI4_kinase"/>
    <property type="match status" value="1"/>
</dbReference>
<dbReference type="PROSITE" id="PS50004">
    <property type="entry name" value="C2"/>
    <property type="match status" value="1"/>
</dbReference>
<dbReference type="InterPro" id="IPR018936">
    <property type="entry name" value="PI3/4_kinase_CS"/>
</dbReference>
<evidence type="ECO:0000313" key="16">
    <source>
        <dbReference type="EMBL" id="KAI1725914.1"/>
    </source>
</evidence>
<dbReference type="SUPFAM" id="SSF64268">
    <property type="entry name" value="PX domain"/>
    <property type="match status" value="1"/>
</dbReference>
<dbReference type="GO" id="GO:0035091">
    <property type="term" value="F:phosphatidylinositol binding"/>
    <property type="evidence" value="ECO:0007669"/>
    <property type="project" value="InterPro"/>
</dbReference>
<feature type="domain" description="C2 PI3K-type" evidence="15">
    <location>
        <begin position="565"/>
        <end position="732"/>
    </location>
</feature>
<comment type="similarity">
    <text evidence="8">Belongs to the PI3/PI4-kinase family.</text>
</comment>
<feature type="domain" description="PX" evidence="11">
    <location>
        <begin position="1316"/>
        <end position="1432"/>
    </location>
</feature>
<evidence type="ECO:0000259" key="11">
    <source>
        <dbReference type="PROSITE" id="PS50195"/>
    </source>
</evidence>
<evidence type="ECO:0000256" key="5">
    <source>
        <dbReference type="ARBA" id="ARBA00023098"/>
    </source>
</evidence>
<keyword evidence="2" id="KW-0547">Nucleotide-binding</keyword>
<dbReference type="PROSITE" id="PS00915">
    <property type="entry name" value="PI3_4_KINASE_1"/>
    <property type="match status" value="1"/>
</dbReference>
<evidence type="ECO:0000313" key="17">
    <source>
        <dbReference type="Proteomes" id="UP001201812"/>
    </source>
</evidence>
<dbReference type="SMART" id="SM00146">
    <property type="entry name" value="PI3Kc"/>
    <property type="match status" value="1"/>
</dbReference>
<dbReference type="SUPFAM" id="SSF54236">
    <property type="entry name" value="Ubiquitin-like"/>
    <property type="match status" value="1"/>
</dbReference>
<dbReference type="Gene3D" id="1.10.1070.11">
    <property type="entry name" value="Phosphatidylinositol 3-/4-kinase, catalytic domain"/>
    <property type="match status" value="1"/>
</dbReference>
<dbReference type="InterPro" id="IPR002420">
    <property type="entry name" value="PI3K-type_C2_dom"/>
</dbReference>
<dbReference type="GO" id="GO:0016477">
    <property type="term" value="P:cell migration"/>
    <property type="evidence" value="ECO:0007669"/>
    <property type="project" value="TreeGrafter"/>
</dbReference>
<dbReference type="Gene3D" id="3.30.1010.10">
    <property type="entry name" value="Phosphatidylinositol 3-kinase Catalytic Subunit, Chain A, domain 4"/>
    <property type="match status" value="1"/>
</dbReference>
<dbReference type="Pfam" id="PF00168">
    <property type="entry name" value="C2"/>
    <property type="match status" value="1"/>
</dbReference>
<sequence length="1597" mass="183283">MIHSAKNSTDGMDPEMLLALELSKKTFEEEEQRRIHSNVPDLISIQSPEELQRNHQIEEIKKLYNNIQAHTQHNFHSEPCSLQHSSSMPPNIHMPNFPQQTIFHRQTSFVQTNSIIPYESQHTQLSDHYLCTAPSTSFHSETIPRFSHSQSSLGLISSDEPKSTIRDNTRRKTSTQPTCPQSVDLIDFLSPRDISLEEFDPLYKKFSLQHNPTVSNSNAPLENKVNKPPENKKKIAEIKKSEPNNSQSTCTTKSRQHALKSRQISFDQKTLLTCDDLCIIPDHACGLYKELILLTEESKKLPFNADEDVLFLAHVVDYYTIAADTIKVVVTQDDSWPKDTPEEPQKLEFACDVRSTAEEILLNVLLRFLPPTTLENNGGEIPLNEYCLKVFGHDEFLVPSSIIGKHTFVANFLASGKDVELEVGQKIRPRVQTHKQLDQKATEVPTVINQEFFATFHSTLKANVEKCIANPEDRTLRQSVIQSVRVLVTFANKVQPQDLIVGMDMFFRASTREEIQNGVHYIVVAVMRLLRMWSTSAVTDFSVSSFISEELENKNEEEVKDSSKCDEKLLLNVETLHNLPYMWEGKYKSYFVETHLMFGTKSYGIARSELRSTISKYNFGHVSFQFWAEFDPQLLSLPRETQICFIICGVPAEDPPESSGCGPCCLQNDISSALKLATASLPLFDYDGYLLQGPVLVPLCIMNGEAVFPWGPRPLVRNAEAPVLVVKFLEYEYRIQFPQTLPKGKMAWREFDNLPREDQDSLMQLIDNGAVSCVGINEDDKLYIWSNRDCLRNLPRALPLVLASSFSWGAYSLSNIYLLLDKWQMTPNVAIELLLPYFQDRYVRTKAIEYIRNASSEFLFNLLTQLVEALRYEMHENSALAVFLLERSLKDRRFAVELYWQLQQRIHDGPMNASYSARCQLLQKLLLELNIKGFSDEIAAQHNLLDRLDGISKAVKEAPDNLINSVLRKELYRMSDEIDMRNVRLPIAPAFQCQSIAVEECGYFNSLTKPIKIIVGGRKNDYGIIFKVGDDLRQDAIVLQLVRVMNDIWLNHNLDLRMKTFRCLPTGLNKGIIELVPDCNTLREIHITLGATGVFKDDVLNNWLVRQNQSEFQYKAALENFRKSCAGWCVATYVLGIGDRHNDNILVTTSGHVFHIDFGKYMGDWQTAGGFKRDRVPFVLTADMAYVINGGSQNTTEYFQRFIDDCCRAFNLLRQNCSMIMNIMRFMSCSDIPGMNGLDSVNFVESNLMLDLNEAQATMVFTRMIEESLKSRFPRLNFFAHTLAQLKSNPMLLASKADDMHRLSFIPEIFTEKQEGRIDSIHVSSFEKWRTPEKKYMYKLLIRRVNERVTTTLYRSFVELQEFHWKLCYRFSSRAIPRLTTTSNFGRSNIKAVARKRQLELENFLQSLFRLPDEVAHSDLVYTFFHTLYRDSEPYTARNLDANANFRNEYLNSAPQILLRLSYDEAKSEFRAFVGHARQLPLIGNSTPPDSYVKTYLREMHTPQQKYWKRKTLVVKNAQNPTYNAEIVYSLGSISAPEFMYMILEVSVWHSGSAVLKDNFQLCDCLISLKDCFKDVSVDRKGIKVVEKWHSLRLSLG</sequence>
<dbReference type="PROSITE" id="PS00916">
    <property type="entry name" value="PI3_4_KINASE_2"/>
    <property type="match status" value="1"/>
</dbReference>
<name>A0AAD4RC47_9BILA</name>
<dbReference type="FunFam" id="3.30.1010.10:FF:000001">
    <property type="entry name" value="Phosphatidylinositol 4-phosphate 3-kinase C2 domain-containing subunit beta"/>
    <property type="match status" value="1"/>
</dbReference>
<evidence type="ECO:0000259" key="10">
    <source>
        <dbReference type="PROSITE" id="PS50004"/>
    </source>
</evidence>
<evidence type="ECO:0000256" key="9">
    <source>
        <dbReference type="SAM" id="MobiDB-lite"/>
    </source>
</evidence>
<dbReference type="SMART" id="SM00239">
    <property type="entry name" value="C2"/>
    <property type="match status" value="1"/>
</dbReference>
<dbReference type="PANTHER" id="PTHR10048">
    <property type="entry name" value="PHOSPHATIDYLINOSITOL KINASE"/>
    <property type="match status" value="1"/>
</dbReference>
<dbReference type="Proteomes" id="UP001201812">
    <property type="component" value="Unassembled WGS sequence"/>
</dbReference>
<dbReference type="SUPFAM" id="SSF49562">
    <property type="entry name" value="C2 domain (Calcium/lipid-binding domain, CaLB)"/>
    <property type="match status" value="2"/>
</dbReference>
<evidence type="ECO:0000256" key="1">
    <source>
        <dbReference type="ARBA" id="ARBA00022679"/>
    </source>
</evidence>
<dbReference type="SMART" id="SM00145">
    <property type="entry name" value="PI3Ka"/>
    <property type="match status" value="1"/>
</dbReference>
<dbReference type="GO" id="GO:0005737">
    <property type="term" value="C:cytoplasm"/>
    <property type="evidence" value="ECO:0007669"/>
    <property type="project" value="TreeGrafter"/>
</dbReference>
<dbReference type="InterPro" id="IPR036940">
    <property type="entry name" value="PI3/4_kinase_cat_sf"/>
</dbReference>
<evidence type="ECO:0000256" key="2">
    <source>
        <dbReference type="ARBA" id="ARBA00022741"/>
    </source>
</evidence>
<dbReference type="SMART" id="SM00312">
    <property type="entry name" value="PX"/>
    <property type="match status" value="1"/>
</dbReference>
<dbReference type="PROSITE" id="PS50290">
    <property type="entry name" value="PI3_4_KINASE_3"/>
    <property type="match status" value="1"/>
</dbReference>
<feature type="domain" description="C2" evidence="10">
    <location>
        <begin position="1453"/>
        <end position="1590"/>
    </location>
</feature>
<reference evidence="16" key="1">
    <citation type="submission" date="2022-01" db="EMBL/GenBank/DDBJ databases">
        <title>Genome Sequence Resource for Two Populations of Ditylenchus destructor, the Migratory Endoparasitic Phytonematode.</title>
        <authorList>
            <person name="Zhang H."/>
            <person name="Lin R."/>
            <person name="Xie B."/>
        </authorList>
    </citation>
    <scope>NUCLEOTIDE SEQUENCE</scope>
    <source>
        <strain evidence="16">BazhouSP</strain>
    </source>
</reference>
<dbReference type="InterPro" id="IPR000008">
    <property type="entry name" value="C2_dom"/>
</dbReference>
<dbReference type="InterPro" id="IPR015433">
    <property type="entry name" value="PI3/4_kinase"/>
</dbReference>
<dbReference type="InterPro" id="IPR000403">
    <property type="entry name" value="PI3/4_kinase_cat_dom"/>
</dbReference>
<dbReference type="SUPFAM" id="SSF48371">
    <property type="entry name" value="ARM repeat"/>
    <property type="match status" value="1"/>
</dbReference>
<comment type="caution">
    <text evidence="16">The sequence shown here is derived from an EMBL/GenBank/DDBJ whole genome shotgun (WGS) entry which is preliminary data.</text>
</comment>
<evidence type="ECO:0000259" key="12">
    <source>
        <dbReference type="PROSITE" id="PS50290"/>
    </source>
</evidence>
<dbReference type="PROSITE" id="PS50195">
    <property type="entry name" value="PX"/>
    <property type="match status" value="1"/>
</dbReference>
<dbReference type="InterPro" id="IPR000341">
    <property type="entry name" value="PI3K_Ras-bd_dom"/>
</dbReference>
<proteinExistence type="inferred from homology"/>
<dbReference type="EMBL" id="JAKKPZ010000002">
    <property type="protein sequence ID" value="KAI1725914.1"/>
    <property type="molecule type" value="Genomic_DNA"/>
</dbReference>
<dbReference type="Gene3D" id="3.30.1520.10">
    <property type="entry name" value="Phox-like domain"/>
    <property type="match status" value="1"/>
</dbReference>
<feature type="domain" description="PI3K-RBD" evidence="14">
    <location>
        <begin position="325"/>
        <end position="425"/>
    </location>
</feature>
<dbReference type="FunFam" id="1.10.1070.11:FF:000001">
    <property type="entry name" value="Phosphatidylinositol 4,5-bisphosphate 3-kinase catalytic subunit"/>
    <property type="match status" value="1"/>
</dbReference>
<dbReference type="PANTHER" id="PTHR10048:SF14">
    <property type="entry name" value="LD28067P"/>
    <property type="match status" value="1"/>
</dbReference>
<evidence type="ECO:0000259" key="14">
    <source>
        <dbReference type="PROSITE" id="PS51546"/>
    </source>
</evidence>
<dbReference type="InterPro" id="IPR042236">
    <property type="entry name" value="PI3K_accessory_sf"/>
</dbReference>
<dbReference type="PROSITE" id="PS51545">
    <property type="entry name" value="PIK_HELICAL"/>
    <property type="match status" value="1"/>
</dbReference>
<dbReference type="Gene3D" id="2.60.40.150">
    <property type="entry name" value="C2 domain"/>
    <property type="match status" value="2"/>
</dbReference>
<gene>
    <name evidence="16" type="ORF">DdX_02601</name>
</gene>
<evidence type="ECO:0000256" key="8">
    <source>
        <dbReference type="PROSITE-ProRule" id="PRU00880"/>
    </source>
</evidence>
<evidence type="ECO:0000256" key="6">
    <source>
        <dbReference type="ARBA" id="ARBA00023985"/>
    </source>
</evidence>
<dbReference type="Pfam" id="PF00613">
    <property type="entry name" value="PI3Ka"/>
    <property type="match status" value="1"/>
</dbReference>
<dbReference type="Pfam" id="PF00794">
    <property type="entry name" value="PI3K_rbd"/>
    <property type="match status" value="1"/>
</dbReference>
<dbReference type="GO" id="GO:0043491">
    <property type="term" value="P:phosphatidylinositol 3-kinase/protein kinase B signal transduction"/>
    <property type="evidence" value="ECO:0007669"/>
    <property type="project" value="TreeGrafter"/>
</dbReference>
<dbReference type="GO" id="GO:0048015">
    <property type="term" value="P:phosphatidylinositol-mediated signaling"/>
    <property type="evidence" value="ECO:0007669"/>
    <property type="project" value="TreeGrafter"/>
</dbReference>
<keyword evidence="5" id="KW-0443">Lipid metabolism</keyword>
<organism evidence="16 17">
    <name type="scientific">Ditylenchus destructor</name>
    <dbReference type="NCBI Taxonomy" id="166010"/>
    <lineage>
        <taxon>Eukaryota</taxon>
        <taxon>Metazoa</taxon>
        <taxon>Ecdysozoa</taxon>
        <taxon>Nematoda</taxon>
        <taxon>Chromadorea</taxon>
        <taxon>Rhabditida</taxon>
        <taxon>Tylenchina</taxon>
        <taxon>Tylenchomorpha</taxon>
        <taxon>Sphaerularioidea</taxon>
        <taxon>Anguinidae</taxon>
        <taxon>Anguininae</taxon>
        <taxon>Ditylenchus</taxon>
    </lineage>
</organism>
<feature type="region of interest" description="Disordered" evidence="9">
    <location>
        <begin position="149"/>
        <end position="178"/>
    </location>
</feature>
<dbReference type="SUPFAM" id="SSF56112">
    <property type="entry name" value="Protein kinase-like (PK-like)"/>
    <property type="match status" value="1"/>
</dbReference>
<evidence type="ECO:0000256" key="7">
    <source>
        <dbReference type="ARBA" id="ARBA00029297"/>
    </source>
</evidence>
<dbReference type="GO" id="GO:0016303">
    <property type="term" value="F:1-phosphatidylinositol-3-kinase activity"/>
    <property type="evidence" value="ECO:0007669"/>
    <property type="project" value="UniProtKB-EC"/>
</dbReference>
<evidence type="ECO:0000256" key="4">
    <source>
        <dbReference type="ARBA" id="ARBA00022840"/>
    </source>
</evidence>
<comment type="catalytic activity">
    <reaction evidence="6">
        <text>a 1,2-diacyl-sn-glycero-3-phospho-(1D-myo-inositol) + ATP = a 1,2-diacyl-sn-glycero-3-phospho-(1D-myo-inositol-3-phosphate) + ADP + H(+)</text>
        <dbReference type="Rhea" id="RHEA:12709"/>
        <dbReference type="ChEBI" id="CHEBI:15378"/>
        <dbReference type="ChEBI" id="CHEBI:30616"/>
        <dbReference type="ChEBI" id="CHEBI:57880"/>
        <dbReference type="ChEBI" id="CHEBI:58088"/>
        <dbReference type="ChEBI" id="CHEBI:456216"/>
        <dbReference type="EC" id="2.7.1.137"/>
    </reaction>
    <physiologicalReaction direction="left-to-right" evidence="6">
        <dbReference type="Rhea" id="RHEA:12710"/>
    </physiologicalReaction>
</comment>
<dbReference type="GO" id="GO:0005524">
    <property type="term" value="F:ATP binding"/>
    <property type="evidence" value="ECO:0007669"/>
    <property type="project" value="UniProtKB-KW"/>
</dbReference>
<dbReference type="SMART" id="SM00144">
    <property type="entry name" value="PI3K_rbd"/>
    <property type="match status" value="1"/>
</dbReference>
<dbReference type="PROSITE" id="PS51547">
    <property type="entry name" value="C2_PI3K"/>
    <property type="match status" value="1"/>
</dbReference>
<dbReference type="InterPro" id="IPR001683">
    <property type="entry name" value="PX_dom"/>
</dbReference>
<dbReference type="GO" id="GO:0005886">
    <property type="term" value="C:plasma membrane"/>
    <property type="evidence" value="ECO:0007669"/>
    <property type="project" value="TreeGrafter"/>
</dbReference>
<dbReference type="Gene3D" id="1.25.40.70">
    <property type="entry name" value="Phosphatidylinositol 3-kinase, accessory domain (PIK)"/>
    <property type="match status" value="1"/>
</dbReference>
<keyword evidence="4" id="KW-0067">ATP-binding</keyword>
<feature type="compositionally biased region" description="Basic and acidic residues" evidence="9">
    <location>
        <begin position="159"/>
        <end position="170"/>
    </location>
</feature>
<feature type="domain" description="PI3K/PI4K catalytic" evidence="12">
    <location>
        <begin position="997"/>
        <end position="1273"/>
    </location>
</feature>
<evidence type="ECO:0000259" key="13">
    <source>
        <dbReference type="PROSITE" id="PS51545"/>
    </source>
</evidence>
<evidence type="ECO:0000256" key="3">
    <source>
        <dbReference type="ARBA" id="ARBA00022777"/>
    </source>
</evidence>
<dbReference type="PROSITE" id="PS51546">
    <property type="entry name" value="PI3K_RBD"/>
    <property type="match status" value="1"/>
</dbReference>
<feature type="compositionally biased region" description="Low complexity" evidence="9">
    <location>
        <begin position="149"/>
        <end position="158"/>
    </location>
</feature>
<protein>
    <submittedName>
        <fullName evidence="16">Phosphatidylinositol 3- and 4-kinase domain-containing protein</fullName>
    </submittedName>
</protein>
<dbReference type="InterPro" id="IPR035892">
    <property type="entry name" value="C2_domain_sf"/>
</dbReference>
<feature type="domain" description="PIK helical" evidence="13">
    <location>
        <begin position="748"/>
        <end position="929"/>
    </location>
</feature>